<reference evidence="1 2" key="1">
    <citation type="journal article" date="2020" name="Microb. Genom.">
        <title>Genetic diversity of clinical and environmental Mucorales isolates obtained from an investigation of mucormycosis cases among solid organ transplant recipients.</title>
        <authorList>
            <person name="Nguyen M.H."/>
            <person name="Kaul D."/>
            <person name="Muto C."/>
            <person name="Cheng S.J."/>
            <person name="Richter R.A."/>
            <person name="Bruno V.M."/>
            <person name="Liu G."/>
            <person name="Beyhan S."/>
            <person name="Sundermann A.J."/>
            <person name="Mounaud S."/>
            <person name="Pasculle A.W."/>
            <person name="Nierman W.C."/>
            <person name="Driscoll E."/>
            <person name="Cumbie R."/>
            <person name="Clancy C.J."/>
            <person name="Dupont C.L."/>
        </authorList>
    </citation>
    <scope>NUCLEOTIDE SEQUENCE [LARGE SCALE GENOMIC DNA]</scope>
    <source>
        <strain evidence="1 2">GL24</strain>
    </source>
</reference>
<evidence type="ECO:0000313" key="2">
    <source>
        <dbReference type="Proteomes" id="UP000740926"/>
    </source>
</evidence>
<protein>
    <submittedName>
        <fullName evidence="1">Uncharacterized protein</fullName>
    </submittedName>
</protein>
<sequence>MSSTGYARSFRPTTRAIGERGALSSSSSSSGCWALAIAFSMPLMAGPSWSTVNTPRSGILSPMDFPAACKMPAAWSDSIRTSATTLE</sequence>
<dbReference type="AlphaFoldDB" id="A0A9P6XMX7"/>
<dbReference type="EMBL" id="JAANIU010016765">
    <property type="protein sequence ID" value="KAG1528055.1"/>
    <property type="molecule type" value="Genomic_DNA"/>
</dbReference>
<keyword evidence="2" id="KW-1185">Reference proteome</keyword>
<gene>
    <name evidence="1" type="ORF">G6F50_018269</name>
</gene>
<proteinExistence type="predicted"/>
<name>A0A9P6XMX7_9FUNG</name>
<evidence type="ECO:0000313" key="1">
    <source>
        <dbReference type="EMBL" id="KAG1528055.1"/>
    </source>
</evidence>
<accession>A0A9P6XMX7</accession>
<comment type="caution">
    <text evidence="1">The sequence shown here is derived from an EMBL/GenBank/DDBJ whole genome shotgun (WGS) entry which is preliminary data.</text>
</comment>
<organism evidence="1 2">
    <name type="scientific">Rhizopus delemar</name>
    <dbReference type="NCBI Taxonomy" id="936053"/>
    <lineage>
        <taxon>Eukaryota</taxon>
        <taxon>Fungi</taxon>
        <taxon>Fungi incertae sedis</taxon>
        <taxon>Mucoromycota</taxon>
        <taxon>Mucoromycotina</taxon>
        <taxon>Mucoromycetes</taxon>
        <taxon>Mucorales</taxon>
        <taxon>Mucorineae</taxon>
        <taxon>Rhizopodaceae</taxon>
        <taxon>Rhizopus</taxon>
    </lineage>
</organism>
<dbReference type="Proteomes" id="UP000740926">
    <property type="component" value="Unassembled WGS sequence"/>
</dbReference>